<keyword evidence="6" id="KW-0769">Symport</keyword>
<dbReference type="InterPro" id="IPR005828">
    <property type="entry name" value="MFS_sugar_transport-like"/>
</dbReference>
<feature type="transmembrane region" description="Helical" evidence="12">
    <location>
        <begin position="158"/>
        <end position="179"/>
    </location>
</feature>
<feature type="domain" description="Major facilitator superfamily (MFS) profile" evidence="13">
    <location>
        <begin position="19"/>
        <end position="428"/>
    </location>
</feature>
<evidence type="ECO:0000313" key="14">
    <source>
        <dbReference type="EMBL" id="ABG04854.1"/>
    </source>
</evidence>
<dbReference type="GO" id="GO:0015293">
    <property type="term" value="F:symporter activity"/>
    <property type="evidence" value="ECO:0007669"/>
    <property type="project" value="UniProtKB-KW"/>
</dbReference>
<feature type="transmembrane region" description="Helical" evidence="12">
    <location>
        <begin position="403"/>
        <end position="423"/>
    </location>
</feature>
<evidence type="ECO:0000256" key="10">
    <source>
        <dbReference type="ARBA" id="ARBA00039918"/>
    </source>
</evidence>
<proteinExistence type="inferred from homology"/>
<feature type="transmembrane region" description="Helical" evidence="12">
    <location>
        <begin position="55"/>
        <end position="79"/>
    </location>
</feature>
<comment type="function">
    <text evidence="9">May be a proton symporter involved in the uptake of osmolytes such as proline and glycine betaine.</text>
</comment>
<dbReference type="Pfam" id="PF00083">
    <property type="entry name" value="Sugar_tr"/>
    <property type="match status" value="1"/>
</dbReference>
<dbReference type="RefSeq" id="WP_011564870.1">
    <property type="nucleotide sequence ID" value="NC_008148.1"/>
</dbReference>
<evidence type="ECO:0000313" key="15">
    <source>
        <dbReference type="Proteomes" id="UP000006637"/>
    </source>
</evidence>
<dbReference type="HOGENOM" id="CLU_001265_39_0_11"/>
<dbReference type="EMBL" id="CP000386">
    <property type="protein sequence ID" value="ABG04854.1"/>
    <property type="molecule type" value="Genomic_DNA"/>
</dbReference>
<evidence type="ECO:0000256" key="4">
    <source>
        <dbReference type="ARBA" id="ARBA00022475"/>
    </source>
</evidence>
<dbReference type="eggNOG" id="COG0477">
    <property type="taxonomic scope" value="Bacteria"/>
</dbReference>
<dbReference type="FunFam" id="1.20.1250.20:FF:000001">
    <property type="entry name" value="Dicarboxylate MFS transporter"/>
    <property type="match status" value="1"/>
</dbReference>
<dbReference type="AlphaFoldDB" id="Q1AUS4"/>
<dbReference type="InterPro" id="IPR020846">
    <property type="entry name" value="MFS_dom"/>
</dbReference>
<dbReference type="PROSITE" id="PS50850">
    <property type="entry name" value="MFS"/>
    <property type="match status" value="1"/>
</dbReference>
<sequence>MESREQVVPQVDPALIRRSIIGGAVGVWVHWFDWAVYAYLATTLAAVFFPNENPTAGLLSVFAIFAVSFVVRPLGGFFFGPLGDKIGRRTTLAVVIITMGAATTAVGLLPTYSSVGILAPILLVTVRLVQGFAAGGEFGGAAAFLAEYSPRRHRGFGVSWLESSSLLGFLTASLAVFLLNSALTEEAVTAWGWRIPFLIAGPMAVVGLYIRLKLEDTPNFRVLEQTNEVSQAPLRELLRQDWKQLLQMTGIEILQHVSFYIVLVYLLTYQTQELGLSSGSAAMLSTITSIVAMVLVPLFGALSDRVGRKPLLIASGLGFLLLSYPAFLLMRTGDLGAIILVQTGLGILLALILSTHAVAMSEIFPTRVRQAGLSLGYQVTAAIFAGTVPYLMTYLISATGNPYVPAFYLMFVGLVGVGTTLTLRETAGLPLPQREPVTPVQETAGGAVSGSESE</sequence>
<dbReference type="Gene3D" id="1.20.1250.20">
    <property type="entry name" value="MFS general substrate transporter like domains"/>
    <property type="match status" value="2"/>
</dbReference>
<gene>
    <name evidence="14" type="ordered locus">Rxyl_1907</name>
</gene>
<feature type="transmembrane region" description="Helical" evidence="12">
    <location>
        <begin position="91"/>
        <end position="111"/>
    </location>
</feature>
<comment type="subcellular location">
    <subcellularLocation>
        <location evidence="1">Cell membrane</location>
        <topology evidence="1">Multi-pass membrane protein</topology>
    </subcellularLocation>
</comment>
<keyword evidence="8 12" id="KW-0472">Membrane</keyword>
<evidence type="ECO:0000256" key="6">
    <source>
        <dbReference type="ARBA" id="ARBA00022847"/>
    </source>
</evidence>
<feature type="transmembrane region" description="Helical" evidence="12">
    <location>
        <begin position="245"/>
        <end position="267"/>
    </location>
</feature>
<dbReference type="PhylomeDB" id="Q1AUS4"/>
<protein>
    <recommendedName>
        <fullName evidence="10">Putative proline/betaine transporter</fullName>
    </recommendedName>
</protein>
<evidence type="ECO:0000256" key="3">
    <source>
        <dbReference type="ARBA" id="ARBA00022448"/>
    </source>
</evidence>
<reference evidence="14 15" key="1">
    <citation type="submission" date="2006-06" db="EMBL/GenBank/DDBJ databases">
        <title>Complete sequence of Rubrobacter xylanophilus DSM 9941.</title>
        <authorList>
            <consortium name="US DOE Joint Genome Institute"/>
            <person name="Copeland A."/>
            <person name="Lucas S."/>
            <person name="Lapidus A."/>
            <person name="Barry K."/>
            <person name="Detter J.C."/>
            <person name="Glavina del Rio T."/>
            <person name="Hammon N."/>
            <person name="Israni S."/>
            <person name="Dalin E."/>
            <person name="Tice H."/>
            <person name="Pitluck S."/>
            <person name="Munk A.C."/>
            <person name="Brettin T."/>
            <person name="Bruce D."/>
            <person name="Han C."/>
            <person name="Tapia R."/>
            <person name="Gilna P."/>
            <person name="Schmutz J."/>
            <person name="Larimer F."/>
            <person name="Land M."/>
            <person name="Hauser L."/>
            <person name="Kyrpides N."/>
            <person name="Lykidis A."/>
            <person name="da Costa M.S."/>
            <person name="Rainey F.A."/>
            <person name="Empadinhas N."/>
            <person name="Jolivet E."/>
            <person name="Battista J.R."/>
            <person name="Richardson P."/>
        </authorList>
    </citation>
    <scope>NUCLEOTIDE SEQUENCE [LARGE SCALE GENOMIC DNA]</scope>
    <source>
        <strain evidence="15">DSM 9941 / NBRC 16129 / PRD-1</strain>
    </source>
</reference>
<dbReference type="Proteomes" id="UP000006637">
    <property type="component" value="Chromosome"/>
</dbReference>
<dbReference type="InterPro" id="IPR011701">
    <property type="entry name" value="MFS"/>
</dbReference>
<dbReference type="SUPFAM" id="SSF103473">
    <property type="entry name" value="MFS general substrate transporter"/>
    <property type="match status" value="1"/>
</dbReference>
<feature type="transmembrane region" description="Helical" evidence="12">
    <location>
        <begin position="375"/>
        <end position="397"/>
    </location>
</feature>
<keyword evidence="15" id="KW-1185">Reference proteome</keyword>
<comment type="similarity">
    <text evidence="2">Belongs to the major facilitator superfamily. Metabolite:H+ Symporter (MHS) family (TC 2.A.1.6) family.</text>
</comment>
<dbReference type="GO" id="GO:0005886">
    <property type="term" value="C:plasma membrane"/>
    <property type="evidence" value="ECO:0007669"/>
    <property type="project" value="UniProtKB-SubCell"/>
</dbReference>
<keyword evidence="7 12" id="KW-1133">Transmembrane helix</keyword>
<dbReference type="PANTHER" id="PTHR43528">
    <property type="entry name" value="ALPHA-KETOGLUTARATE PERMEASE"/>
    <property type="match status" value="1"/>
</dbReference>
<evidence type="ECO:0000256" key="1">
    <source>
        <dbReference type="ARBA" id="ARBA00004651"/>
    </source>
</evidence>
<keyword evidence="4" id="KW-1003">Cell membrane</keyword>
<feature type="region of interest" description="Disordered" evidence="11">
    <location>
        <begin position="432"/>
        <end position="454"/>
    </location>
</feature>
<evidence type="ECO:0000259" key="13">
    <source>
        <dbReference type="PROSITE" id="PS50850"/>
    </source>
</evidence>
<dbReference type="InterPro" id="IPR051084">
    <property type="entry name" value="H+-coupled_symporters"/>
</dbReference>
<evidence type="ECO:0000256" key="8">
    <source>
        <dbReference type="ARBA" id="ARBA00023136"/>
    </source>
</evidence>
<evidence type="ECO:0000256" key="2">
    <source>
        <dbReference type="ARBA" id="ARBA00008240"/>
    </source>
</evidence>
<evidence type="ECO:0000256" key="5">
    <source>
        <dbReference type="ARBA" id="ARBA00022692"/>
    </source>
</evidence>
<feature type="transmembrane region" description="Helical" evidence="12">
    <location>
        <begin position="279"/>
        <end position="299"/>
    </location>
</feature>
<feature type="transmembrane region" description="Helical" evidence="12">
    <location>
        <begin position="191"/>
        <end position="212"/>
    </location>
</feature>
<accession>Q1AUS4</accession>
<dbReference type="STRING" id="266117.Rxyl_1907"/>
<feature type="transmembrane region" description="Helical" evidence="12">
    <location>
        <begin position="311"/>
        <end position="329"/>
    </location>
</feature>
<feature type="transmembrane region" description="Helical" evidence="12">
    <location>
        <begin position="20"/>
        <end position="49"/>
    </location>
</feature>
<organism evidence="14 15">
    <name type="scientific">Rubrobacter xylanophilus (strain DSM 9941 / JCM 11954 / NBRC 16129 / PRD-1)</name>
    <dbReference type="NCBI Taxonomy" id="266117"/>
    <lineage>
        <taxon>Bacteria</taxon>
        <taxon>Bacillati</taxon>
        <taxon>Actinomycetota</taxon>
        <taxon>Rubrobacteria</taxon>
        <taxon>Rubrobacterales</taxon>
        <taxon>Rubrobacteraceae</taxon>
        <taxon>Rubrobacter</taxon>
    </lineage>
</organism>
<feature type="transmembrane region" description="Helical" evidence="12">
    <location>
        <begin position="335"/>
        <end position="354"/>
    </location>
</feature>
<dbReference type="InterPro" id="IPR036259">
    <property type="entry name" value="MFS_trans_sf"/>
</dbReference>
<dbReference type="PANTHER" id="PTHR43528:SF1">
    <property type="entry name" value="ALPHA-KETOGLUTARATE PERMEASE"/>
    <property type="match status" value="1"/>
</dbReference>
<name>Q1AUS4_RUBXD</name>
<evidence type="ECO:0000256" key="12">
    <source>
        <dbReference type="SAM" id="Phobius"/>
    </source>
</evidence>
<keyword evidence="5 12" id="KW-0812">Transmembrane</keyword>
<feature type="transmembrane region" description="Helical" evidence="12">
    <location>
        <begin position="117"/>
        <end position="146"/>
    </location>
</feature>
<dbReference type="Pfam" id="PF07690">
    <property type="entry name" value="MFS_1"/>
    <property type="match status" value="1"/>
</dbReference>
<dbReference type="KEGG" id="rxy:Rxyl_1907"/>
<evidence type="ECO:0000256" key="9">
    <source>
        <dbReference type="ARBA" id="ARBA00037295"/>
    </source>
</evidence>
<dbReference type="PROSITE" id="PS00217">
    <property type="entry name" value="SUGAR_TRANSPORT_2"/>
    <property type="match status" value="1"/>
</dbReference>
<keyword evidence="3" id="KW-0813">Transport</keyword>
<dbReference type="InterPro" id="IPR005829">
    <property type="entry name" value="Sugar_transporter_CS"/>
</dbReference>
<evidence type="ECO:0000256" key="7">
    <source>
        <dbReference type="ARBA" id="ARBA00022989"/>
    </source>
</evidence>
<evidence type="ECO:0000256" key="11">
    <source>
        <dbReference type="SAM" id="MobiDB-lite"/>
    </source>
</evidence>